<keyword evidence="2 5" id="KW-0812">Transmembrane</keyword>
<organism evidence="7 8">
    <name type="scientific">Algibacter agarivorans</name>
    <dbReference type="NCBI Taxonomy" id="1109741"/>
    <lineage>
        <taxon>Bacteria</taxon>
        <taxon>Pseudomonadati</taxon>
        <taxon>Bacteroidota</taxon>
        <taxon>Flavobacteriia</taxon>
        <taxon>Flavobacteriales</taxon>
        <taxon>Flavobacteriaceae</taxon>
        <taxon>Algibacter</taxon>
    </lineage>
</organism>
<dbReference type="InterPro" id="IPR007016">
    <property type="entry name" value="O-antigen_ligase-rel_domated"/>
</dbReference>
<evidence type="ECO:0000256" key="5">
    <source>
        <dbReference type="SAM" id="Phobius"/>
    </source>
</evidence>
<protein>
    <recommendedName>
        <fullName evidence="6">O-antigen ligase-related domain-containing protein</fullName>
    </recommendedName>
</protein>
<accession>A0ABP9GFG3</accession>
<dbReference type="Proteomes" id="UP001501302">
    <property type="component" value="Unassembled WGS sequence"/>
</dbReference>
<evidence type="ECO:0000259" key="6">
    <source>
        <dbReference type="Pfam" id="PF04932"/>
    </source>
</evidence>
<dbReference type="EMBL" id="BAABJJ010000010">
    <property type="protein sequence ID" value="GAA4937526.1"/>
    <property type="molecule type" value="Genomic_DNA"/>
</dbReference>
<sequence>MWGFPTFALFYISIGLGALTSYITILLLLIYFVFFVDNYRKPLLPFIFLGITYYTISGIQFLPTYGFVEDYLVFFIKFIIVVVCCTEVAKDSKIEEIFIVTIFGALSIVLHATIFPNIDATFGDTYGRFSGFYLNPNYAAITSLIGFSLSYGIKSVKLKLIGQLVFSFAGILTMSRYFLLIWILTNIVAAVMNRRNLLAPILGVIVLSFVLFSGAIKLNTARFEAWQSVFSDDEEVKTETFNDDNRQDTWATYTDIILRKPFFGNGYRKLQGGYFGLAAGVHNLYLLVLGEAGIIAFVFFMWIVLFLLIKSIQYYRYNFYYIFLAIVLATSFLVGHTYFEKYSTIFISIFLYLKLLDHGNERKSEQALQ</sequence>
<comment type="subcellular location">
    <subcellularLocation>
        <location evidence="1">Membrane</location>
        <topology evidence="1">Multi-pass membrane protein</topology>
    </subcellularLocation>
</comment>
<name>A0ABP9GFG3_9FLAO</name>
<dbReference type="PANTHER" id="PTHR37422:SF13">
    <property type="entry name" value="LIPOPOLYSACCHARIDE BIOSYNTHESIS PROTEIN PA4999-RELATED"/>
    <property type="match status" value="1"/>
</dbReference>
<feature type="transmembrane region" description="Helical" evidence="5">
    <location>
        <begin position="43"/>
        <end position="65"/>
    </location>
</feature>
<keyword evidence="3 5" id="KW-1133">Transmembrane helix</keyword>
<evidence type="ECO:0000313" key="8">
    <source>
        <dbReference type="Proteomes" id="UP001501302"/>
    </source>
</evidence>
<feature type="transmembrane region" description="Helical" evidence="5">
    <location>
        <begin position="135"/>
        <end position="153"/>
    </location>
</feature>
<feature type="transmembrane region" description="Helical" evidence="5">
    <location>
        <begin position="319"/>
        <end position="339"/>
    </location>
</feature>
<dbReference type="InterPro" id="IPR051533">
    <property type="entry name" value="WaaL-like"/>
</dbReference>
<evidence type="ECO:0000256" key="4">
    <source>
        <dbReference type="ARBA" id="ARBA00023136"/>
    </source>
</evidence>
<feature type="domain" description="O-antigen ligase-related" evidence="6">
    <location>
        <begin position="165"/>
        <end position="301"/>
    </location>
</feature>
<dbReference type="PANTHER" id="PTHR37422">
    <property type="entry name" value="TEICHURONIC ACID BIOSYNTHESIS PROTEIN TUAE"/>
    <property type="match status" value="1"/>
</dbReference>
<feature type="transmembrane region" description="Helical" evidence="5">
    <location>
        <begin position="284"/>
        <end position="307"/>
    </location>
</feature>
<feature type="transmembrane region" description="Helical" evidence="5">
    <location>
        <begin position="197"/>
        <end position="216"/>
    </location>
</feature>
<comment type="caution">
    <text evidence="7">The sequence shown here is derived from an EMBL/GenBank/DDBJ whole genome shotgun (WGS) entry which is preliminary data.</text>
</comment>
<evidence type="ECO:0000256" key="2">
    <source>
        <dbReference type="ARBA" id="ARBA00022692"/>
    </source>
</evidence>
<gene>
    <name evidence="7" type="ORF">GCM10023314_07570</name>
</gene>
<evidence type="ECO:0000256" key="3">
    <source>
        <dbReference type="ARBA" id="ARBA00022989"/>
    </source>
</evidence>
<feature type="transmembrane region" description="Helical" evidence="5">
    <location>
        <begin position="6"/>
        <end position="36"/>
    </location>
</feature>
<feature type="transmembrane region" description="Helical" evidence="5">
    <location>
        <begin position="96"/>
        <end position="115"/>
    </location>
</feature>
<keyword evidence="4 5" id="KW-0472">Membrane</keyword>
<evidence type="ECO:0000313" key="7">
    <source>
        <dbReference type="EMBL" id="GAA4937526.1"/>
    </source>
</evidence>
<keyword evidence="8" id="KW-1185">Reference proteome</keyword>
<proteinExistence type="predicted"/>
<dbReference type="Pfam" id="PF04932">
    <property type="entry name" value="Wzy_C"/>
    <property type="match status" value="1"/>
</dbReference>
<reference evidence="8" key="1">
    <citation type="journal article" date="2019" name="Int. J. Syst. Evol. Microbiol.">
        <title>The Global Catalogue of Microorganisms (GCM) 10K type strain sequencing project: providing services to taxonomists for standard genome sequencing and annotation.</title>
        <authorList>
            <consortium name="The Broad Institute Genomics Platform"/>
            <consortium name="The Broad Institute Genome Sequencing Center for Infectious Disease"/>
            <person name="Wu L."/>
            <person name="Ma J."/>
        </authorList>
    </citation>
    <scope>NUCLEOTIDE SEQUENCE [LARGE SCALE GENOMIC DNA]</scope>
    <source>
        <strain evidence="8">JCM 18285</strain>
    </source>
</reference>
<feature type="transmembrane region" description="Helical" evidence="5">
    <location>
        <begin position="165"/>
        <end position="185"/>
    </location>
</feature>
<evidence type="ECO:0000256" key="1">
    <source>
        <dbReference type="ARBA" id="ARBA00004141"/>
    </source>
</evidence>